<evidence type="ECO:0000256" key="8">
    <source>
        <dbReference type="SAM" id="Phobius"/>
    </source>
</evidence>
<evidence type="ECO:0000256" key="4">
    <source>
        <dbReference type="ARBA" id="ARBA00022737"/>
    </source>
</evidence>
<evidence type="ECO:0000313" key="11">
    <source>
        <dbReference type="Proteomes" id="UP001279681"/>
    </source>
</evidence>
<dbReference type="Gene3D" id="3.40.50.360">
    <property type="match status" value="1"/>
</dbReference>
<protein>
    <submittedName>
        <fullName evidence="10">EFR1 family ferrodoxin</fullName>
    </submittedName>
</protein>
<evidence type="ECO:0000256" key="1">
    <source>
        <dbReference type="ARBA" id="ARBA00022448"/>
    </source>
</evidence>
<keyword evidence="8" id="KW-0472">Membrane</keyword>
<keyword evidence="11" id="KW-1185">Reference proteome</keyword>
<evidence type="ECO:0000256" key="3">
    <source>
        <dbReference type="ARBA" id="ARBA00022723"/>
    </source>
</evidence>
<comment type="caution">
    <text evidence="10">The sequence shown here is derived from an EMBL/GenBank/DDBJ whole genome shotgun (WGS) entry which is preliminary data.</text>
</comment>
<feature type="transmembrane region" description="Helical" evidence="8">
    <location>
        <begin position="158"/>
        <end position="175"/>
    </location>
</feature>
<dbReference type="InterPro" id="IPR050572">
    <property type="entry name" value="Fe-S_Ferredoxin"/>
</dbReference>
<dbReference type="Pfam" id="PF00037">
    <property type="entry name" value="Fer4"/>
    <property type="match status" value="1"/>
</dbReference>
<keyword evidence="8" id="KW-0812">Transmembrane</keyword>
<accession>A0ABU4W7U6</accession>
<evidence type="ECO:0000256" key="6">
    <source>
        <dbReference type="ARBA" id="ARBA00023004"/>
    </source>
</evidence>
<dbReference type="PANTHER" id="PTHR43687">
    <property type="entry name" value="ADENYLYLSULFATE REDUCTASE, BETA SUBUNIT"/>
    <property type="match status" value="1"/>
</dbReference>
<dbReference type="PANTHER" id="PTHR43687:SF6">
    <property type="entry name" value="L-ASPARTATE SEMIALDEHYDE SULFURTRANSFERASE IRON-SULFUR SUBUNIT"/>
    <property type="match status" value="1"/>
</dbReference>
<evidence type="ECO:0000259" key="9">
    <source>
        <dbReference type="PROSITE" id="PS51379"/>
    </source>
</evidence>
<dbReference type="Proteomes" id="UP001279681">
    <property type="component" value="Unassembled WGS sequence"/>
</dbReference>
<dbReference type="InterPro" id="IPR029039">
    <property type="entry name" value="Flavoprotein-like_sf"/>
</dbReference>
<keyword evidence="2" id="KW-0004">4Fe-4S</keyword>
<dbReference type="PROSITE" id="PS51379">
    <property type="entry name" value="4FE4S_FER_2"/>
    <property type="match status" value="1"/>
</dbReference>
<keyword evidence="6" id="KW-0408">Iron</keyword>
<keyword evidence="8" id="KW-1133">Transmembrane helix</keyword>
<evidence type="ECO:0000313" key="10">
    <source>
        <dbReference type="EMBL" id="MDX8335593.1"/>
    </source>
</evidence>
<feature type="domain" description="4Fe-4S ferredoxin-type" evidence="9">
    <location>
        <begin position="180"/>
        <end position="209"/>
    </location>
</feature>
<dbReference type="SUPFAM" id="SSF54862">
    <property type="entry name" value="4Fe-4S ferredoxins"/>
    <property type="match status" value="1"/>
</dbReference>
<keyword evidence="3" id="KW-0479">Metal-binding</keyword>
<proteinExistence type="predicted"/>
<reference evidence="11" key="1">
    <citation type="submission" date="2023-07" db="EMBL/GenBank/DDBJ databases">
        <authorList>
            <person name="Colorado M.A."/>
            <person name="Villamil L.M."/>
            <person name="Melo J.F."/>
            <person name="Rodriguez J.A."/>
            <person name="Ruiz R.Y."/>
        </authorList>
    </citation>
    <scope>NUCLEOTIDE SEQUENCE [LARGE SCALE GENOMIC DNA]</scope>
    <source>
        <strain evidence="11">C33</strain>
    </source>
</reference>
<keyword evidence="4" id="KW-0677">Repeat</keyword>
<evidence type="ECO:0000256" key="7">
    <source>
        <dbReference type="ARBA" id="ARBA00023014"/>
    </source>
</evidence>
<keyword evidence="5" id="KW-0249">Electron transport</keyword>
<dbReference type="InterPro" id="IPR047964">
    <property type="entry name" value="EFR1-like"/>
</dbReference>
<dbReference type="EMBL" id="JAVIKH010000003">
    <property type="protein sequence ID" value="MDX8335593.1"/>
    <property type="molecule type" value="Genomic_DNA"/>
</dbReference>
<dbReference type="Gene3D" id="3.30.70.20">
    <property type="match status" value="1"/>
</dbReference>
<dbReference type="NCBIfam" id="NF038196">
    <property type="entry name" value="ferrodoxin_EFR1"/>
    <property type="match status" value="1"/>
</dbReference>
<sequence length="266" mass="30380">MKTIYYFSGTGNSLYLGKILKKNCSYNLVNLSAVIDEEVILEGDIGIIFPIYAMGIPKIVEEFLKKVKIGKIDYFFAVATCGGSGYGIPFNQIKNILNEKNIKLDYTNYCHMPDNYLKLFKPLSTEEAKKDINSSKEKIDVISKHILNKKSFITKEKVFLYLGFLLIYKFWRYGLKKVSKSFKLNEKRCISCGICMEVCPVNNIDLVEGKPIWNNNCEECLACANLCPTIAISCGGKSKYDLRYKNPYIDIKELKNNLKGRKNDKV</sequence>
<dbReference type="PROSITE" id="PS00198">
    <property type="entry name" value="4FE4S_FER_1"/>
    <property type="match status" value="2"/>
</dbReference>
<dbReference type="InterPro" id="IPR017896">
    <property type="entry name" value="4Fe4S_Fe-S-bd"/>
</dbReference>
<dbReference type="InterPro" id="IPR017900">
    <property type="entry name" value="4Fe4S_Fe_S_CS"/>
</dbReference>
<keyword evidence="1" id="KW-0813">Transport</keyword>
<dbReference type="RefSeq" id="WP_320313001.1">
    <property type="nucleotide sequence ID" value="NZ_JAVIKH010000003.1"/>
</dbReference>
<dbReference type="SUPFAM" id="SSF52218">
    <property type="entry name" value="Flavoproteins"/>
    <property type="match status" value="1"/>
</dbReference>
<gene>
    <name evidence="10" type="ORF">RFV38_03605</name>
</gene>
<evidence type="ECO:0000256" key="5">
    <source>
        <dbReference type="ARBA" id="ARBA00022982"/>
    </source>
</evidence>
<keyword evidence="7" id="KW-0411">Iron-sulfur</keyword>
<evidence type="ECO:0000256" key="2">
    <source>
        <dbReference type="ARBA" id="ARBA00022485"/>
    </source>
</evidence>
<organism evidence="10 11">
    <name type="scientific">Candidatus Cetobacterium colombiensis</name>
    <dbReference type="NCBI Taxonomy" id="3073100"/>
    <lineage>
        <taxon>Bacteria</taxon>
        <taxon>Fusobacteriati</taxon>
        <taxon>Fusobacteriota</taxon>
        <taxon>Fusobacteriia</taxon>
        <taxon>Fusobacteriales</taxon>
        <taxon>Fusobacteriaceae</taxon>
        <taxon>Cetobacterium</taxon>
    </lineage>
</organism>
<name>A0ABU4W7U6_9FUSO</name>